<dbReference type="AlphaFoldDB" id="A0AAW2EAL8"/>
<evidence type="ECO:0000313" key="12">
    <source>
        <dbReference type="Proteomes" id="UP001430953"/>
    </source>
</evidence>
<keyword evidence="7 10" id="KW-0472">Membrane</keyword>
<comment type="caution">
    <text evidence="11">The sequence shown here is derived from an EMBL/GenBank/DDBJ whole genome shotgun (WGS) entry which is preliminary data.</text>
</comment>
<dbReference type="GO" id="GO:0004984">
    <property type="term" value="F:olfactory receptor activity"/>
    <property type="evidence" value="ECO:0007669"/>
    <property type="project" value="InterPro"/>
</dbReference>
<proteinExistence type="inferred from homology"/>
<keyword evidence="2" id="KW-1003">Cell membrane</keyword>
<reference evidence="11 12" key="1">
    <citation type="submission" date="2023-03" db="EMBL/GenBank/DDBJ databases">
        <title>High recombination rates correlate with genetic variation in Cardiocondyla obscurior ants.</title>
        <authorList>
            <person name="Errbii M."/>
        </authorList>
    </citation>
    <scope>NUCLEOTIDE SEQUENCE [LARGE SCALE GENOMIC DNA]</scope>
    <source>
        <strain evidence="11">Alpha-2009</strain>
        <tissue evidence="11">Whole body</tissue>
    </source>
</reference>
<sequence>MTREILLKEVISFVRLSVFIIQCWPLPENASRLRVVCVKLYHCACIMILASLSAALIYTVVNNIKNVVVLANIIIITSATFHANFNFLFYNINYHHLQKVTFEMERFSNSIKPHEGIVIQRYIVKCVPFYALCVFVFYFMTSLTVVLPPVKQQPFPTIAEYPFDVLYQPVRTLIYAQQTISGFLVTGQLCLNVFMALLIWFASIRFEMLIEELKTATNAYQLFECIRKHQELLEYGNDVSIATRPFAFITICCSTTCTITIFLLLLKEHSIIFAMWFIGLSVAGLIEVFMYTWPAEHLIHSITEVGYTAFEIFEKHYFVKIWKCLQIFIMRNQKPIIIRIPCLMPALSFNYFAAYLSTILSYFTTLRVVMIDDAE</sequence>
<keyword evidence="12" id="KW-1185">Reference proteome</keyword>
<keyword evidence="6 10" id="KW-1133">Transmembrane helix</keyword>
<feature type="transmembrane region" description="Helical" evidence="10">
    <location>
        <begin position="67"/>
        <end position="89"/>
    </location>
</feature>
<dbReference type="PANTHER" id="PTHR21137">
    <property type="entry name" value="ODORANT RECEPTOR"/>
    <property type="match status" value="1"/>
</dbReference>
<dbReference type="Pfam" id="PF02949">
    <property type="entry name" value="7tm_6"/>
    <property type="match status" value="1"/>
</dbReference>
<keyword evidence="4 10" id="KW-0812">Transmembrane</keyword>
<name>A0AAW2EAL8_9HYME</name>
<dbReference type="EMBL" id="JADYXP020000028">
    <property type="protein sequence ID" value="KAL0099286.1"/>
    <property type="molecule type" value="Genomic_DNA"/>
</dbReference>
<keyword evidence="5 10" id="KW-0552">Olfaction</keyword>
<comment type="subcellular location">
    <subcellularLocation>
        <location evidence="1 10">Cell membrane</location>
        <topology evidence="1 10">Multi-pass membrane protein</topology>
    </subcellularLocation>
</comment>
<dbReference type="InterPro" id="IPR004117">
    <property type="entry name" value="7tm6_olfct_rcpt"/>
</dbReference>
<keyword evidence="8 10" id="KW-0675">Receptor</keyword>
<organism evidence="11 12">
    <name type="scientific">Cardiocondyla obscurior</name>
    <dbReference type="NCBI Taxonomy" id="286306"/>
    <lineage>
        <taxon>Eukaryota</taxon>
        <taxon>Metazoa</taxon>
        <taxon>Ecdysozoa</taxon>
        <taxon>Arthropoda</taxon>
        <taxon>Hexapoda</taxon>
        <taxon>Insecta</taxon>
        <taxon>Pterygota</taxon>
        <taxon>Neoptera</taxon>
        <taxon>Endopterygota</taxon>
        <taxon>Hymenoptera</taxon>
        <taxon>Apocrita</taxon>
        <taxon>Aculeata</taxon>
        <taxon>Formicoidea</taxon>
        <taxon>Formicidae</taxon>
        <taxon>Myrmicinae</taxon>
        <taxon>Cardiocondyla</taxon>
    </lineage>
</organism>
<feature type="transmembrane region" description="Helical" evidence="10">
    <location>
        <begin position="129"/>
        <end position="147"/>
    </location>
</feature>
<feature type="transmembrane region" description="Helical" evidence="10">
    <location>
        <begin position="246"/>
        <end position="265"/>
    </location>
</feature>
<keyword evidence="3 10" id="KW-0716">Sensory transduction</keyword>
<dbReference type="GO" id="GO:0005549">
    <property type="term" value="F:odorant binding"/>
    <property type="evidence" value="ECO:0007669"/>
    <property type="project" value="InterPro"/>
</dbReference>
<evidence type="ECO:0000256" key="6">
    <source>
        <dbReference type="ARBA" id="ARBA00022989"/>
    </source>
</evidence>
<evidence type="ECO:0000256" key="9">
    <source>
        <dbReference type="ARBA" id="ARBA00023224"/>
    </source>
</evidence>
<dbReference type="Proteomes" id="UP001430953">
    <property type="component" value="Unassembled WGS sequence"/>
</dbReference>
<feature type="transmembrane region" description="Helical" evidence="10">
    <location>
        <begin position="271"/>
        <end position="293"/>
    </location>
</feature>
<evidence type="ECO:0000256" key="5">
    <source>
        <dbReference type="ARBA" id="ARBA00022725"/>
    </source>
</evidence>
<keyword evidence="9 10" id="KW-0807">Transducer</keyword>
<evidence type="ECO:0000256" key="1">
    <source>
        <dbReference type="ARBA" id="ARBA00004651"/>
    </source>
</evidence>
<evidence type="ECO:0000313" key="11">
    <source>
        <dbReference type="EMBL" id="KAL0099286.1"/>
    </source>
</evidence>
<evidence type="ECO:0000256" key="7">
    <source>
        <dbReference type="ARBA" id="ARBA00023136"/>
    </source>
</evidence>
<dbReference type="GO" id="GO:0005886">
    <property type="term" value="C:plasma membrane"/>
    <property type="evidence" value="ECO:0007669"/>
    <property type="project" value="UniProtKB-SubCell"/>
</dbReference>
<accession>A0AAW2EAL8</accession>
<comment type="similarity">
    <text evidence="10">Belongs to the insect chemoreceptor superfamily. Heteromeric odorant receptor channel (TC 1.A.69) family.</text>
</comment>
<protein>
    <recommendedName>
        <fullName evidence="10">Odorant receptor</fullName>
    </recommendedName>
</protein>
<dbReference type="PANTHER" id="PTHR21137:SF35">
    <property type="entry name" value="ODORANT RECEPTOR 19A-RELATED"/>
    <property type="match status" value="1"/>
</dbReference>
<evidence type="ECO:0000256" key="2">
    <source>
        <dbReference type="ARBA" id="ARBA00022475"/>
    </source>
</evidence>
<dbReference type="GO" id="GO:0007165">
    <property type="term" value="P:signal transduction"/>
    <property type="evidence" value="ECO:0007669"/>
    <property type="project" value="UniProtKB-KW"/>
</dbReference>
<evidence type="ECO:0000256" key="4">
    <source>
        <dbReference type="ARBA" id="ARBA00022692"/>
    </source>
</evidence>
<feature type="transmembrane region" description="Helical" evidence="10">
    <location>
        <begin position="336"/>
        <end position="363"/>
    </location>
</feature>
<evidence type="ECO:0000256" key="3">
    <source>
        <dbReference type="ARBA" id="ARBA00022606"/>
    </source>
</evidence>
<evidence type="ECO:0000256" key="10">
    <source>
        <dbReference type="RuleBase" id="RU351113"/>
    </source>
</evidence>
<feature type="transmembrane region" description="Helical" evidence="10">
    <location>
        <begin position="40"/>
        <end position="61"/>
    </location>
</feature>
<feature type="transmembrane region" description="Helical" evidence="10">
    <location>
        <begin position="180"/>
        <end position="202"/>
    </location>
</feature>
<gene>
    <name evidence="11" type="ORF">PUN28_020095</name>
</gene>
<evidence type="ECO:0000256" key="8">
    <source>
        <dbReference type="ARBA" id="ARBA00023170"/>
    </source>
</evidence>